<accession>A0A1A9V826</accession>
<organism evidence="2 3">
    <name type="scientific">Glossina austeni</name>
    <name type="common">Savannah tsetse fly</name>
    <dbReference type="NCBI Taxonomy" id="7395"/>
    <lineage>
        <taxon>Eukaryota</taxon>
        <taxon>Metazoa</taxon>
        <taxon>Ecdysozoa</taxon>
        <taxon>Arthropoda</taxon>
        <taxon>Hexapoda</taxon>
        <taxon>Insecta</taxon>
        <taxon>Pterygota</taxon>
        <taxon>Neoptera</taxon>
        <taxon>Endopterygota</taxon>
        <taxon>Diptera</taxon>
        <taxon>Brachycera</taxon>
        <taxon>Muscomorpha</taxon>
        <taxon>Hippoboscoidea</taxon>
        <taxon>Glossinidae</taxon>
        <taxon>Glossina</taxon>
    </lineage>
</organism>
<evidence type="ECO:0000313" key="3">
    <source>
        <dbReference type="Proteomes" id="UP000078200"/>
    </source>
</evidence>
<dbReference type="VEuPathDB" id="VectorBase:GAUT028873"/>
<reference evidence="2" key="1">
    <citation type="submission" date="2020-05" db="UniProtKB">
        <authorList>
            <consortium name="EnsemblMetazoa"/>
        </authorList>
    </citation>
    <scope>IDENTIFICATION</scope>
    <source>
        <strain evidence="2">TTRI</strain>
    </source>
</reference>
<feature type="region of interest" description="Disordered" evidence="1">
    <location>
        <begin position="1"/>
        <end position="23"/>
    </location>
</feature>
<proteinExistence type="predicted"/>
<keyword evidence="3" id="KW-1185">Reference proteome</keyword>
<name>A0A1A9V826_GLOAU</name>
<dbReference type="AlphaFoldDB" id="A0A1A9V826"/>
<sequence length="82" mass="9836">MDKTSSKKSKKSKENKKRRTSTDTFKVDDKGILRKQKELMRVLHVKTFQLQHGNLSYLDYLELREELLRLNVLKDVLLRMSR</sequence>
<feature type="compositionally biased region" description="Basic residues" evidence="1">
    <location>
        <begin position="1"/>
        <end position="19"/>
    </location>
</feature>
<protein>
    <submittedName>
        <fullName evidence="2">Uncharacterized protein</fullName>
    </submittedName>
</protein>
<evidence type="ECO:0000256" key="1">
    <source>
        <dbReference type="SAM" id="MobiDB-lite"/>
    </source>
</evidence>
<dbReference type="Proteomes" id="UP000078200">
    <property type="component" value="Unassembled WGS sequence"/>
</dbReference>
<evidence type="ECO:0000313" key="2">
    <source>
        <dbReference type="EnsemblMetazoa" id="GAUT028873-PA"/>
    </source>
</evidence>
<dbReference type="EnsemblMetazoa" id="GAUT028873-RA">
    <property type="protein sequence ID" value="GAUT028873-PA"/>
    <property type="gene ID" value="GAUT028873"/>
</dbReference>